<sequence length="158" mass="17784">MPTLANIVGDFKIRQRVSGFQCEERAYLHLPLHKYLVFFAKSTYLGRYSSDSRGKKAFLFILNTIKSSMVVPTYILHEVFLSLSAEYQPSTHPCTSSDAGTSLANTPRTRGQNHVAIFKCLSSHQTQPFQRFPRLLNTIEKVACPLTPYDTEPGIIAV</sequence>
<keyword evidence="2" id="KW-1185">Reference proteome</keyword>
<comment type="caution">
    <text evidence="1">The sequence shown here is derived from an EMBL/GenBank/DDBJ whole genome shotgun (WGS) entry which is preliminary data.</text>
</comment>
<dbReference type="AlphaFoldDB" id="A0A219ANV9"/>
<name>A0A219ANV9_METCM</name>
<reference evidence="1 2" key="1">
    <citation type="journal article" date="2016" name="PLoS Pathog.">
        <title>Biosynthesis of antibiotic leucinostatins in bio-control fungus Purpureocillium lilacinum and their inhibition on phytophthora revealed by genome mining.</title>
        <authorList>
            <person name="Wang G."/>
            <person name="Liu Z."/>
            <person name="Lin R."/>
            <person name="Li E."/>
            <person name="Mao Z."/>
            <person name="Ling J."/>
            <person name="Yang Y."/>
            <person name="Yin W.B."/>
            <person name="Xie B."/>
        </authorList>
    </citation>
    <scope>NUCLEOTIDE SEQUENCE [LARGE SCALE GENOMIC DNA]</scope>
    <source>
        <strain evidence="1">170</strain>
    </source>
</reference>
<dbReference type="Proteomes" id="UP000078397">
    <property type="component" value="Unassembled WGS sequence"/>
</dbReference>
<evidence type="ECO:0000313" key="1">
    <source>
        <dbReference type="EMBL" id="OWT42527.1"/>
    </source>
</evidence>
<accession>A0A219ANV9</accession>
<gene>
    <name evidence="1" type="ORF">VFPPC_18329</name>
</gene>
<evidence type="ECO:0000313" key="2">
    <source>
        <dbReference type="Proteomes" id="UP000078397"/>
    </source>
</evidence>
<dbReference type="RefSeq" id="XP_022285036.1">
    <property type="nucleotide sequence ID" value="XM_022429955.1"/>
</dbReference>
<protein>
    <submittedName>
        <fullName evidence="1">Uncharacterized protein</fullName>
    </submittedName>
</protein>
<proteinExistence type="predicted"/>
<organism evidence="1 2">
    <name type="scientific">Pochonia chlamydosporia 170</name>
    <dbReference type="NCBI Taxonomy" id="1380566"/>
    <lineage>
        <taxon>Eukaryota</taxon>
        <taxon>Fungi</taxon>
        <taxon>Dikarya</taxon>
        <taxon>Ascomycota</taxon>
        <taxon>Pezizomycotina</taxon>
        <taxon>Sordariomycetes</taxon>
        <taxon>Hypocreomycetidae</taxon>
        <taxon>Hypocreales</taxon>
        <taxon>Clavicipitaceae</taxon>
        <taxon>Pochonia</taxon>
    </lineage>
</organism>
<dbReference type="KEGG" id="pchm:VFPPC_18329"/>
<dbReference type="GeneID" id="33937139"/>
<dbReference type="EMBL" id="LSBJ02000013">
    <property type="protein sequence ID" value="OWT42527.1"/>
    <property type="molecule type" value="Genomic_DNA"/>
</dbReference>